<feature type="compositionally biased region" description="Basic and acidic residues" evidence="9">
    <location>
        <begin position="1"/>
        <end position="17"/>
    </location>
</feature>
<evidence type="ECO:0000256" key="3">
    <source>
        <dbReference type="ARBA" id="ARBA00022679"/>
    </source>
</evidence>
<keyword evidence="2 11" id="KW-0723">Serine/threonine-protein kinase</keyword>
<dbReference type="SUPFAM" id="SSF48452">
    <property type="entry name" value="TPR-like"/>
    <property type="match status" value="1"/>
</dbReference>
<reference evidence="11 12" key="1">
    <citation type="submission" date="2017-08" db="EMBL/GenBank/DDBJ databases">
        <title>Infants hospitalized years apart are colonized by the same room-sourced microbial strains.</title>
        <authorList>
            <person name="Brooks B."/>
            <person name="Olm M.R."/>
            <person name="Firek B.A."/>
            <person name="Baker R."/>
            <person name="Thomas B.C."/>
            <person name="Morowitz M.J."/>
            <person name="Banfield J.F."/>
        </authorList>
    </citation>
    <scope>NUCLEOTIDE SEQUENCE [LARGE SCALE GENOMIC DNA]</scope>
    <source>
        <strain evidence="11">S2_003_000_R1_3</strain>
    </source>
</reference>
<dbReference type="Proteomes" id="UP000249432">
    <property type="component" value="Unassembled WGS sequence"/>
</dbReference>
<dbReference type="Pfam" id="PF00069">
    <property type="entry name" value="Pkinase"/>
    <property type="match status" value="1"/>
</dbReference>
<dbReference type="InterPro" id="IPR008271">
    <property type="entry name" value="Ser/Thr_kinase_AS"/>
</dbReference>
<protein>
    <recommendedName>
        <fullName evidence="1">non-specific serine/threonine protein kinase</fullName>
        <ecNumber evidence="1">2.7.11.1</ecNumber>
    </recommendedName>
</protein>
<dbReference type="GO" id="GO:0004674">
    <property type="term" value="F:protein serine/threonine kinase activity"/>
    <property type="evidence" value="ECO:0007669"/>
    <property type="project" value="UniProtKB-KW"/>
</dbReference>
<evidence type="ECO:0000313" key="11">
    <source>
        <dbReference type="EMBL" id="PZR06229.1"/>
    </source>
</evidence>
<dbReference type="SMART" id="SM00220">
    <property type="entry name" value="S_TKc"/>
    <property type="match status" value="1"/>
</dbReference>
<evidence type="ECO:0000256" key="1">
    <source>
        <dbReference type="ARBA" id="ARBA00012513"/>
    </source>
</evidence>
<accession>A0A2W5SSE5</accession>
<dbReference type="RefSeq" id="WP_303734275.1">
    <property type="nucleotide sequence ID" value="NZ_CAKZHK010000007.1"/>
</dbReference>
<dbReference type="PROSITE" id="PS50011">
    <property type="entry name" value="PROTEIN_KINASE_DOM"/>
    <property type="match status" value="1"/>
</dbReference>
<evidence type="ECO:0000259" key="10">
    <source>
        <dbReference type="PROSITE" id="PS50011"/>
    </source>
</evidence>
<dbReference type="PANTHER" id="PTHR24363">
    <property type="entry name" value="SERINE/THREONINE PROTEIN KINASE"/>
    <property type="match status" value="1"/>
</dbReference>
<comment type="catalytic activity">
    <reaction evidence="7">
        <text>L-threonyl-[protein] + ATP = O-phospho-L-threonyl-[protein] + ADP + H(+)</text>
        <dbReference type="Rhea" id="RHEA:46608"/>
        <dbReference type="Rhea" id="RHEA-COMP:11060"/>
        <dbReference type="Rhea" id="RHEA-COMP:11605"/>
        <dbReference type="ChEBI" id="CHEBI:15378"/>
        <dbReference type="ChEBI" id="CHEBI:30013"/>
        <dbReference type="ChEBI" id="CHEBI:30616"/>
        <dbReference type="ChEBI" id="CHEBI:61977"/>
        <dbReference type="ChEBI" id="CHEBI:456216"/>
        <dbReference type="EC" id="2.7.11.1"/>
    </reaction>
</comment>
<dbReference type="Pfam" id="PF16918">
    <property type="entry name" value="PknG_TPR"/>
    <property type="match status" value="1"/>
</dbReference>
<dbReference type="InterPro" id="IPR011009">
    <property type="entry name" value="Kinase-like_dom_sf"/>
</dbReference>
<evidence type="ECO:0000256" key="2">
    <source>
        <dbReference type="ARBA" id="ARBA00022527"/>
    </source>
</evidence>
<comment type="catalytic activity">
    <reaction evidence="8">
        <text>L-seryl-[protein] + ATP = O-phospho-L-seryl-[protein] + ADP + H(+)</text>
        <dbReference type="Rhea" id="RHEA:17989"/>
        <dbReference type="Rhea" id="RHEA-COMP:9863"/>
        <dbReference type="Rhea" id="RHEA-COMP:11604"/>
        <dbReference type="ChEBI" id="CHEBI:15378"/>
        <dbReference type="ChEBI" id="CHEBI:29999"/>
        <dbReference type="ChEBI" id="CHEBI:30616"/>
        <dbReference type="ChEBI" id="CHEBI:83421"/>
        <dbReference type="ChEBI" id="CHEBI:456216"/>
        <dbReference type="EC" id="2.7.11.1"/>
    </reaction>
</comment>
<feature type="compositionally biased region" description="Acidic residues" evidence="9">
    <location>
        <begin position="74"/>
        <end position="87"/>
    </location>
</feature>
<organism evidence="11 12">
    <name type="scientific">Corynebacterium kroppenstedtii</name>
    <dbReference type="NCBI Taxonomy" id="161879"/>
    <lineage>
        <taxon>Bacteria</taxon>
        <taxon>Bacillati</taxon>
        <taxon>Actinomycetota</taxon>
        <taxon>Actinomycetes</taxon>
        <taxon>Mycobacteriales</taxon>
        <taxon>Corynebacteriaceae</taxon>
        <taxon>Corynebacterium</taxon>
    </lineage>
</organism>
<dbReference type="EC" id="2.7.11.1" evidence="1"/>
<feature type="compositionally biased region" description="Polar residues" evidence="9">
    <location>
        <begin position="93"/>
        <end position="107"/>
    </location>
</feature>
<dbReference type="Gene3D" id="1.10.510.10">
    <property type="entry name" value="Transferase(Phosphotransferase) domain 1"/>
    <property type="match status" value="1"/>
</dbReference>
<feature type="region of interest" description="Disordered" evidence="9">
    <location>
        <begin position="1"/>
        <end position="157"/>
    </location>
</feature>
<dbReference type="CDD" id="cd14014">
    <property type="entry name" value="STKc_PknB_like"/>
    <property type="match status" value="1"/>
</dbReference>
<sequence>MSDSEPNSRDEGLGADERLDDEAGVDSDATHNSDATQDSEDNARNTDNGHPNDNDHPTEAATVMGTRAVPFDPFADDDDDDEIDIDINDIGSLLQSDNPADTPSSGDGVTGPGPGSAKTVARPRRADGASHDPSQASRDRALSTFRERRAASRRGKAVADGMVSLPFIVPTDPRESVMDSDTIKETDAKAPSLHKGDMVAGQYEVVGALANGGVGWIYLAIDHYVSDRWVVLKGMKATANEQDRAVAGAERAFLADITHTGIVKIYNFVDDDRSPGGFIVMEYVGGPSLRSQRKKQRDSLFAVDVAIGYMLEVLEALDYLHSRGVVYNDLKPDNIIITEEQVKLIDLGAVTGIGAFGHIYGTPGFQAPEITETGPTVRSDIYTVGRTLASLIVHLPTVDGRYKNGLPTPTNEPVFRRYLSLYRLLLRATDPDPEKRFASASSMANQLTGVLREIRAVRDQVHFPHLHSQFAPQRTTYGTKHLVFRTDQLVDGIERSIEITAPEVVAALPVPMVDATDPGAYMLSTISHTEPSEAIDSLHAKMKMPEYAESVEIPLSIVRAMLDLGLVDEAHNYLSTFESSFTRDWRYEWYSGITALLLNDYEQAQQHFEKVIFILPGEPAAKLAIAATSELWLQAKGLSMTPVLDRQTAVTAATLGHASALPSNSALEAMGDRWDPVGDDPVALRFHATRFYGLVWATNPTTVSSAFGLSRQFIAEGDVARAVEALDQVSQASRHHRLARLTTVLHLISEPPTDLTEERIIDAAQRLDEIPTNEPRMTQVRVAVMSAGLNWLRATNRTHAATPTLFGQPFEVRGLRLGVEADLRRMARSVQYPSHRYHLVDMANAIRPRTWW</sequence>
<dbReference type="AlphaFoldDB" id="A0A2W5SSE5"/>
<evidence type="ECO:0000256" key="7">
    <source>
        <dbReference type="ARBA" id="ARBA00047899"/>
    </source>
</evidence>
<evidence type="ECO:0000256" key="9">
    <source>
        <dbReference type="SAM" id="MobiDB-lite"/>
    </source>
</evidence>
<comment type="caution">
    <text evidence="11">The sequence shown here is derived from an EMBL/GenBank/DDBJ whole genome shotgun (WGS) entry which is preliminary data.</text>
</comment>
<name>A0A2W5SSE5_9CORY</name>
<evidence type="ECO:0000256" key="4">
    <source>
        <dbReference type="ARBA" id="ARBA00022741"/>
    </source>
</evidence>
<dbReference type="PANTHER" id="PTHR24363:SF0">
    <property type="entry name" value="SERINE_THREONINE KINASE LIKE DOMAIN CONTAINING 1"/>
    <property type="match status" value="1"/>
</dbReference>
<evidence type="ECO:0000256" key="5">
    <source>
        <dbReference type="ARBA" id="ARBA00022777"/>
    </source>
</evidence>
<dbReference type="FunFam" id="1.10.510.10:FF:000306">
    <property type="entry name" value="Serine/threonine protein kinase"/>
    <property type="match status" value="1"/>
</dbReference>
<dbReference type="GO" id="GO:0005524">
    <property type="term" value="F:ATP binding"/>
    <property type="evidence" value="ECO:0007669"/>
    <property type="project" value="UniProtKB-KW"/>
</dbReference>
<keyword evidence="3" id="KW-0808">Transferase</keyword>
<keyword evidence="4" id="KW-0547">Nucleotide-binding</keyword>
<feature type="compositionally biased region" description="Basic and acidic residues" evidence="9">
    <location>
        <begin position="137"/>
        <end position="150"/>
    </location>
</feature>
<dbReference type="InterPro" id="IPR000719">
    <property type="entry name" value="Prot_kinase_dom"/>
</dbReference>
<evidence type="ECO:0000313" key="12">
    <source>
        <dbReference type="Proteomes" id="UP000249432"/>
    </source>
</evidence>
<keyword evidence="5 11" id="KW-0418">Kinase</keyword>
<keyword evidence="6" id="KW-0067">ATP-binding</keyword>
<dbReference type="Gene3D" id="1.25.40.10">
    <property type="entry name" value="Tetratricopeptide repeat domain"/>
    <property type="match status" value="2"/>
</dbReference>
<proteinExistence type="predicted"/>
<gene>
    <name evidence="11" type="ORF">DI525_02790</name>
</gene>
<dbReference type="EMBL" id="QFRA01000003">
    <property type="protein sequence ID" value="PZR06229.1"/>
    <property type="molecule type" value="Genomic_DNA"/>
</dbReference>
<dbReference type="PROSITE" id="PS00108">
    <property type="entry name" value="PROTEIN_KINASE_ST"/>
    <property type="match status" value="1"/>
</dbReference>
<dbReference type="SUPFAM" id="SSF56112">
    <property type="entry name" value="Protein kinase-like (PK-like)"/>
    <property type="match status" value="1"/>
</dbReference>
<evidence type="ECO:0000256" key="8">
    <source>
        <dbReference type="ARBA" id="ARBA00048679"/>
    </source>
</evidence>
<feature type="domain" description="Protein kinase" evidence="10">
    <location>
        <begin position="203"/>
        <end position="448"/>
    </location>
</feature>
<dbReference type="Gene3D" id="3.30.200.20">
    <property type="entry name" value="Phosphorylase Kinase, domain 1"/>
    <property type="match status" value="1"/>
</dbReference>
<evidence type="ECO:0000256" key="6">
    <source>
        <dbReference type="ARBA" id="ARBA00022840"/>
    </source>
</evidence>
<dbReference type="InterPro" id="IPR011990">
    <property type="entry name" value="TPR-like_helical_dom_sf"/>
</dbReference>
<dbReference type="InterPro" id="IPR031636">
    <property type="entry name" value="PknG_TPR"/>
</dbReference>